<protein>
    <submittedName>
        <fullName evidence="2">Uncharacterized protein</fullName>
    </submittedName>
</protein>
<gene>
    <name evidence="2" type="ORF">CKO13_10720</name>
</gene>
<feature type="region of interest" description="Disordered" evidence="1">
    <location>
        <begin position="1"/>
        <end position="31"/>
    </location>
</feature>
<keyword evidence="3" id="KW-1185">Reference proteome</keyword>
<dbReference type="RefSeq" id="WP_200260843.1">
    <property type="nucleotide sequence ID" value="NZ_NRSH01000159.1"/>
</dbReference>
<dbReference type="Proteomes" id="UP000738126">
    <property type="component" value="Unassembled WGS sequence"/>
</dbReference>
<reference evidence="2 3" key="1">
    <citation type="journal article" date="2020" name="Microorganisms">
        <title>Osmotic Adaptation and Compatible Solute Biosynthesis of Phototrophic Bacteria as Revealed from Genome Analyses.</title>
        <authorList>
            <person name="Imhoff J.F."/>
            <person name="Rahn T."/>
            <person name="Kunzel S."/>
            <person name="Keller A."/>
            <person name="Neulinger S.C."/>
        </authorList>
    </citation>
    <scope>NUCLEOTIDE SEQUENCE [LARGE SCALE GENOMIC DNA]</scope>
    <source>
        <strain evidence="2 3">DSM 15116</strain>
    </source>
</reference>
<name>A0ABS1E7I5_9GAMM</name>
<sequence>MAQRDPEEESSDGQVERLGERGHRPSRRRFGKAALGGIPALLTLRSQPLRAAGNCSISGFASANSGESETESCGGRGSEYWSGSLSKQDFPEWARNQNEPVDSEYGFPELVNAGNITLQEAVEGAASELLRAGTAALLNAKFILGYTLTEEEVREIVTVTQRDGVYVTSAGDELTTSQVTAFFENTFDF</sequence>
<evidence type="ECO:0000313" key="3">
    <source>
        <dbReference type="Proteomes" id="UP000738126"/>
    </source>
</evidence>
<accession>A0ABS1E7I5</accession>
<evidence type="ECO:0000313" key="2">
    <source>
        <dbReference type="EMBL" id="MBK1727475.1"/>
    </source>
</evidence>
<feature type="compositionally biased region" description="Acidic residues" evidence="1">
    <location>
        <begin position="1"/>
        <end position="11"/>
    </location>
</feature>
<evidence type="ECO:0000256" key="1">
    <source>
        <dbReference type="SAM" id="MobiDB-lite"/>
    </source>
</evidence>
<organism evidence="2 3">
    <name type="scientific">Halorhodospira neutriphila</name>
    <dbReference type="NCBI Taxonomy" id="168379"/>
    <lineage>
        <taxon>Bacteria</taxon>
        <taxon>Pseudomonadati</taxon>
        <taxon>Pseudomonadota</taxon>
        <taxon>Gammaproteobacteria</taxon>
        <taxon>Chromatiales</taxon>
        <taxon>Ectothiorhodospiraceae</taxon>
        <taxon>Halorhodospira</taxon>
    </lineage>
</organism>
<comment type="caution">
    <text evidence="2">The sequence shown here is derived from an EMBL/GenBank/DDBJ whole genome shotgun (WGS) entry which is preliminary data.</text>
</comment>
<dbReference type="EMBL" id="NRSH01000159">
    <property type="protein sequence ID" value="MBK1727475.1"/>
    <property type="molecule type" value="Genomic_DNA"/>
</dbReference>
<proteinExistence type="predicted"/>
<feature type="compositionally biased region" description="Basic and acidic residues" evidence="1">
    <location>
        <begin position="14"/>
        <end position="23"/>
    </location>
</feature>